<keyword evidence="15" id="KW-1185">Reference proteome</keyword>
<gene>
    <name evidence="11 14" type="primary">gltX</name>
    <name evidence="14" type="ORF">ELUCI_v1c03140</name>
</gene>
<dbReference type="InterPro" id="IPR001412">
    <property type="entry name" value="aa-tRNA-synth_I_CS"/>
</dbReference>
<dbReference type="GO" id="GO:0008270">
    <property type="term" value="F:zinc ion binding"/>
    <property type="evidence" value="ECO:0007669"/>
    <property type="project" value="InterPro"/>
</dbReference>
<dbReference type="GO" id="GO:0006424">
    <property type="term" value="P:glutamyl-tRNA aminoacylation"/>
    <property type="evidence" value="ECO:0007669"/>
    <property type="project" value="UniProtKB-UniRule"/>
</dbReference>
<dbReference type="InterPro" id="IPR004527">
    <property type="entry name" value="Glu-tRNA-ligase_bac/mito"/>
</dbReference>
<reference evidence="14 15" key="1">
    <citation type="submission" date="2017-11" db="EMBL/GenBank/DDBJ databases">
        <title>Genome sequence of Entomoplasma lucivorax PIPN-2 (ATCC 49196).</title>
        <authorList>
            <person name="Lo W.-S."/>
            <person name="Gasparich G.E."/>
            <person name="Kuo C.-H."/>
        </authorList>
    </citation>
    <scope>NUCLEOTIDE SEQUENCE [LARGE SCALE GENOMIC DNA]</scope>
    <source>
        <strain evidence="14 15">PIPN-2</strain>
    </source>
</reference>
<evidence type="ECO:0000256" key="11">
    <source>
        <dbReference type="HAMAP-Rule" id="MF_00022"/>
    </source>
</evidence>
<dbReference type="GO" id="GO:0005524">
    <property type="term" value="F:ATP binding"/>
    <property type="evidence" value="ECO:0007669"/>
    <property type="project" value="UniProtKB-UniRule"/>
</dbReference>
<dbReference type="GO" id="GO:0000049">
    <property type="term" value="F:tRNA binding"/>
    <property type="evidence" value="ECO:0007669"/>
    <property type="project" value="InterPro"/>
</dbReference>
<evidence type="ECO:0000256" key="7">
    <source>
        <dbReference type="ARBA" id="ARBA00022840"/>
    </source>
</evidence>
<dbReference type="InterPro" id="IPR008925">
    <property type="entry name" value="aa_tRNA-synth_I_cd-bd_sf"/>
</dbReference>
<accession>A0A2S5RFD1</accession>
<dbReference type="PANTHER" id="PTHR43311:SF2">
    <property type="entry name" value="GLUTAMATE--TRNA LIGASE, MITOCHONDRIAL-RELATED"/>
    <property type="match status" value="1"/>
</dbReference>
<evidence type="ECO:0000256" key="8">
    <source>
        <dbReference type="ARBA" id="ARBA00022917"/>
    </source>
</evidence>
<dbReference type="FunFam" id="3.40.50.620:FF:000007">
    <property type="entry name" value="Glutamate--tRNA ligase"/>
    <property type="match status" value="1"/>
</dbReference>
<dbReference type="NCBIfam" id="TIGR00464">
    <property type="entry name" value="gltX_bact"/>
    <property type="match status" value="1"/>
</dbReference>
<dbReference type="RefSeq" id="WP_028126836.1">
    <property type="nucleotide sequence ID" value="NZ_PHNE01000001.1"/>
</dbReference>
<evidence type="ECO:0000256" key="3">
    <source>
        <dbReference type="ARBA" id="ARBA00011245"/>
    </source>
</evidence>
<dbReference type="InterPro" id="IPR045462">
    <property type="entry name" value="aa-tRNA-synth_I_cd-bd"/>
</dbReference>
<feature type="short sequence motif" description="'HIGH' region" evidence="11">
    <location>
        <begin position="10"/>
        <end position="20"/>
    </location>
</feature>
<comment type="catalytic activity">
    <reaction evidence="10 11">
        <text>tRNA(Glu) + L-glutamate + ATP = L-glutamyl-tRNA(Glu) + AMP + diphosphate</text>
        <dbReference type="Rhea" id="RHEA:23540"/>
        <dbReference type="Rhea" id="RHEA-COMP:9663"/>
        <dbReference type="Rhea" id="RHEA-COMP:9680"/>
        <dbReference type="ChEBI" id="CHEBI:29985"/>
        <dbReference type="ChEBI" id="CHEBI:30616"/>
        <dbReference type="ChEBI" id="CHEBI:33019"/>
        <dbReference type="ChEBI" id="CHEBI:78442"/>
        <dbReference type="ChEBI" id="CHEBI:78520"/>
        <dbReference type="ChEBI" id="CHEBI:456215"/>
        <dbReference type="EC" id="6.1.1.17"/>
    </reaction>
</comment>
<evidence type="ECO:0000313" key="14">
    <source>
        <dbReference type="EMBL" id="PPE06023.1"/>
    </source>
</evidence>
<dbReference type="SUPFAM" id="SSF48163">
    <property type="entry name" value="An anticodon-binding domain of class I aminoacyl-tRNA synthetases"/>
    <property type="match status" value="1"/>
</dbReference>
<comment type="subunit">
    <text evidence="3 11">Monomer.</text>
</comment>
<evidence type="ECO:0000256" key="9">
    <source>
        <dbReference type="ARBA" id="ARBA00023146"/>
    </source>
</evidence>
<dbReference type="STRING" id="1399797.GCA_000518285_01484"/>
<evidence type="ECO:0000256" key="6">
    <source>
        <dbReference type="ARBA" id="ARBA00022741"/>
    </source>
</evidence>
<dbReference type="EMBL" id="PHNE01000001">
    <property type="protein sequence ID" value="PPE06023.1"/>
    <property type="molecule type" value="Genomic_DNA"/>
</dbReference>
<evidence type="ECO:0000256" key="1">
    <source>
        <dbReference type="ARBA" id="ARBA00004496"/>
    </source>
</evidence>
<evidence type="ECO:0000256" key="10">
    <source>
        <dbReference type="ARBA" id="ARBA00048351"/>
    </source>
</evidence>
<dbReference type="InterPro" id="IPR033910">
    <property type="entry name" value="GluRS_core"/>
</dbReference>
<feature type="domain" description="Glutamyl/glutaminyl-tRNA synthetase class Ib catalytic" evidence="12">
    <location>
        <begin position="3"/>
        <end position="324"/>
    </location>
</feature>
<dbReference type="SUPFAM" id="SSF52374">
    <property type="entry name" value="Nucleotidylyl transferase"/>
    <property type="match status" value="1"/>
</dbReference>
<dbReference type="Gene3D" id="1.10.10.350">
    <property type="match status" value="1"/>
</dbReference>
<evidence type="ECO:0000256" key="2">
    <source>
        <dbReference type="ARBA" id="ARBA00007894"/>
    </source>
</evidence>
<organism evidence="14 15">
    <name type="scientific">Williamsoniiplasma lucivorax</name>
    <dbReference type="NCBI Taxonomy" id="209274"/>
    <lineage>
        <taxon>Bacteria</taxon>
        <taxon>Bacillati</taxon>
        <taxon>Mycoplasmatota</taxon>
        <taxon>Mollicutes</taxon>
        <taxon>Entomoplasmatales</taxon>
        <taxon>Williamsoniiplasma</taxon>
    </lineage>
</organism>
<dbReference type="InterPro" id="IPR020751">
    <property type="entry name" value="aa-tRNA-synth_I_codon-bd_sub2"/>
</dbReference>
<comment type="function">
    <text evidence="11">Catalyzes the attachment of glutamate to tRNA(Glu) in a two-step reaction: glutamate is first activated by ATP to form Glu-AMP and then transferred to the acceptor end of tRNA(Glu).</text>
</comment>
<keyword evidence="8 11" id="KW-0648">Protein biosynthesis</keyword>
<comment type="caution">
    <text evidence="11">Lacks conserved residue(s) required for the propagation of feature annotation.</text>
</comment>
<dbReference type="HAMAP" id="MF_00022">
    <property type="entry name" value="Glu_tRNA_synth_type1"/>
    <property type="match status" value="1"/>
</dbReference>
<dbReference type="InterPro" id="IPR014729">
    <property type="entry name" value="Rossmann-like_a/b/a_fold"/>
</dbReference>
<keyword evidence="5 11" id="KW-0436">Ligase</keyword>
<dbReference type="AlphaFoldDB" id="A0A2S5RFD1"/>
<keyword evidence="4 11" id="KW-0963">Cytoplasm</keyword>
<dbReference type="InterPro" id="IPR000924">
    <property type="entry name" value="Glu/Gln-tRNA-synth"/>
</dbReference>
<name>A0A2S5RFD1_9MOLU</name>
<evidence type="ECO:0000256" key="5">
    <source>
        <dbReference type="ARBA" id="ARBA00022598"/>
    </source>
</evidence>
<sequence length="484" mass="56022">MKKIRLRYAPSPTGFLHIGNTRTALMNYLFAKHFNGDFIVRIEDTDLERNVEGAIESQFANLNWLGIIPDESFLNPGLPTYGKYMQSQKFDHYQKLALDLVAQQHAYKCFCTPEELEADYEAQVAKGIVATKYNKKCLSLSKTQLEQNTQEHKPFSIRFNVPEKSWTFHDLVRGDVTFQGKDLGDFVILKSNGIPTYNFAVVVDDYDMQISHVIRGEEHISNTPRQMMIFDAFGWNYPQFAHLTLIVDASGKKLSKRSGNALFFIEQYQKQGYLPEAIFNYIALLGWSPGSEQEIFSKAELIKIFDETRFSKSPSTFDMTKMTWINSQYMKALSDQDYLNFVKKFIDQNQFDLTNKTDAWLNAVLLLFKKEIDFGEQINHKLDLFFDTLQLSDETKSLLNQFAHRHALIDVFENKIRELEQWNLENIKLIIKNSGVESESKGKDLFMPIRIYTSKTEHGPSLVDCIYLLGKEKVLANIDFVKQQ</sequence>
<protein>
    <recommendedName>
        <fullName evidence="11">Glutamate--tRNA ligase</fullName>
        <ecNumber evidence="11">6.1.1.17</ecNumber>
    </recommendedName>
    <alternativeName>
        <fullName evidence="11">Glutamyl-tRNA synthetase</fullName>
        <shortName evidence="11">GluRS</shortName>
    </alternativeName>
</protein>
<feature type="domain" description="Aminoacyl-tRNA synthetase class I anticodon-binding" evidence="13">
    <location>
        <begin position="346"/>
        <end position="478"/>
    </location>
</feature>
<dbReference type="InterPro" id="IPR020058">
    <property type="entry name" value="Glu/Gln-tRNA-synth_Ib_cat-dom"/>
</dbReference>
<dbReference type="Pfam" id="PF19269">
    <property type="entry name" value="Anticodon_2"/>
    <property type="match status" value="1"/>
</dbReference>
<dbReference type="EC" id="6.1.1.17" evidence="11"/>
<proteinExistence type="inferred from homology"/>
<dbReference type="GO" id="GO:0004818">
    <property type="term" value="F:glutamate-tRNA ligase activity"/>
    <property type="evidence" value="ECO:0007669"/>
    <property type="project" value="UniProtKB-UniRule"/>
</dbReference>
<evidence type="ECO:0000259" key="13">
    <source>
        <dbReference type="Pfam" id="PF19269"/>
    </source>
</evidence>
<evidence type="ECO:0000313" key="15">
    <source>
        <dbReference type="Proteomes" id="UP000237865"/>
    </source>
</evidence>
<feature type="short sequence motif" description="'KMSKS' region" evidence="11">
    <location>
        <begin position="253"/>
        <end position="257"/>
    </location>
</feature>
<comment type="similarity">
    <text evidence="2 11">Belongs to the class-I aminoacyl-tRNA synthetase family. Glutamate--tRNA ligase type 1 subfamily.</text>
</comment>
<dbReference type="Gene3D" id="3.40.50.620">
    <property type="entry name" value="HUPs"/>
    <property type="match status" value="1"/>
</dbReference>
<comment type="caution">
    <text evidence="14">The sequence shown here is derived from an EMBL/GenBank/DDBJ whole genome shotgun (WGS) entry which is preliminary data.</text>
</comment>
<keyword evidence="6 11" id="KW-0547">Nucleotide-binding</keyword>
<dbReference type="PROSITE" id="PS00178">
    <property type="entry name" value="AA_TRNA_LIGASE_I"/>
    <property type="match status" value="1"/>
</dbReference>
<keyword evidence="7 11" id="KW-0067">ATP-binding</keyword>
<dbReference type="CDD" id="cd00808">
    <property type="entry name" value="GluRS_core"/>
    <property type="match status" value="1"/>
</dbReference>
<evidence type="ECO:0000256" key="4">
    <source>
        <dbReference type="ARBA" id="ARBA00022490"/>
    </source>
</evidence>
<dbReference type="Proteomes" id="UP000237865">
    <property type="component" value="Unassembled WGS sequence"/>
</dbReference>
<keyword evidence="9 11" id="KW-0030">Aminoacyl-tRNA synthetase</keyword>
<dbReference type="PRINTS" id="PR00987">
    <property type="entry name" value="TRNASYNTHGLU"/>
</dbReference>
<dbReference type="GO" id="GO:0005829">
    <property type="term" value="C:cytosol"/>
    <property type="evidence" value="ECO:0007669"/>
    <property type="project" value="TreeGrafter"/>
</dbReference>
<dbReference type="Pfam" id="PF00749">
    <property type="entry name" value="tRNA-synt_1c"/>
    <property type="match status" value="1"/>
</dbReference>
<evidence type="ECO:0000259" key="12">
    <source>
        <dbReference type="Pfam" id="PF00749"/>
    </source>
</evidence>
<comment type="subcellular location">
    <subcellularLocation>
        <location evidence="1 11">Cytoplasm</location>
    </subcellularLocation>
</comment>
<dbReference type="InterPro" id="IPR049940">
    <property type="entry name" value="GluQ/Sye"/>
</dbReference>
<feature type="binding site" evidence="11">
    <location>
        <position position="256"/>
    </location>
    <ligand>
        <name>ATP</name>
        <dbReference type="ChEBI" id="CHEBI:30616"/>
    </ligand>
</feature>
<dbReference type="PANTHER" id="PTHR43311">
    <property type="entry name" value="GLUTAMATE--TRNA LIGASE"/>
    <property type="match status" value="1"/>
</dbReference>